<dbReference type="PANTHER" id="PTHR45138">
    <property type="entry name" value="REGULATORY COMPONENTS OF SENSORY TRANSDUCTION SYSTEM"/>
    <property type="match status" value="1"/>
</dbReference>
<dbReference type="SUPFAM" id="SSF55073">
    <property type="entry name" value="Nucleotide cyclase"/>
    <property type="match status" value="1"/>
</dbReference>
<keyword evidence="5" id="KW-0812">Transmembrane</keyword>
<proteinExistence type="predicted"/>
<evidence type="ECO:0000313" key="9">
    <source>
        <dbReference type="Proteomes" id="UP000032352"/>
    </source>
</evidence>
<keyword evidence="9" id="KW-1185">Reference proteome</keyword>
<organism evidence="8 9">
    <name type="scientific">Thalassomonas viridans</name>
    <dbReference type="NCBI Taxonomy" id="137584"/>
    <lineage>
        <taxon>Bacteria</taxon>
        <taxon>Pseudomonadati</taxon>
        <taxon>Pseudomonadota</taxon>
        <taxon>Gammaproteobacteria</taxon>
        <taxon>Alteromonadales</taxon>
        <taxon>Colwelliaceae</taxon>
        <taxon>Thalassomonas</taxon>
    </lineage>
</organism>
<feature type="transmembrane region" description="Helical" evidence="5">
    <location>
        <begin position="241"/>
        <end position="260"/>
    </location>
</feature>
<protein>
    <recommendedName>
        <fullName evidence="2">diguanylate cyclase</fullName>
        <ecNumber evidence="2">2.7.7.65</ecNumber>
    </recommendedName>
</protein>
<evidence type="ECO:0000256" key="1">
    <source>
        <dbReference type="ARBA" id="ARBA00001946"/>
    </source>
</evidence>
<evidence type="ECO:0000313" key="8">
    <source>
        <dbReference type="EMBL" id="WDE05478.1"/>
    </source>
</evidence>
<reference evidence="8 9" key="1">
    <citation type="journal article" date="2015" name="Genome Announc.">
        <title>Draft Genome Sequences of Marine Isolates of Thalassomonas viridans and Thalassomonas actiniarum.</title>
        <authorList>
            <person name="Olonade I."/>
            <person name="van Zyl L.J."/>
            <person name="Trindade M."/>
        </authorList>
    </citation>
    <scope>NUCLEOTIDE SEQUENCE [LARGE SCALE GENOMIC DNA]</scope>
    <source>
        <strain evidence="8 9">XOM25</strain>
    </source>
</reference>
<feature type="domain" description="GGDEF" evidence="7">
    <location>
        <begin position="478"/>
        <end position="613"/>
    </location>
</feature>
<feature type="coiled-coil region" evidence="4">
    <location>
        <begin position="401"/>
        <end position="450"/>
    </location>
</feature>
<dbReference type="AlphaFoldDB" id="A0AAE9Z2Q1"/>
<sequence>MFTRFFWLCLACALFPVFAAAANDDGRERSAPNFGEYHFWHGALADAPTEITAALEAKFTWQKASLENHVLPLSPGGNWLAFQLENQGEKPEIYYLTLVNSFAVNDAKLYLQHNSSAPVPVALTLSADHKRSATLALPPQGETSLYLFIGSEDEVTLPFMLVAEQESRQARQETFFTQGLALGGIAALVCALLLVFVAGGNRQSLFLSGYFLCQLLLLSVLQGRNLAYYFPGMPVFIGLELPLLSLLSAILLILFCQSLFVFKEDEQVFSKVLKWLVICMSICLLPTVIFTGPVNLVITLVLSLLVSLLLLALALYLRQKNYRHATLFALVVAVPLVCNLFSFAGLGDYSRGLLSGNAALYTGAAGLQAALIVFLFGRQFHYKQQDIRASQQEALARARTSEQAREELLALQEENQEQLEIRVQERTLELNIALQELESANRELAKKNTIDELSGLFNRRHYDKKILAEYRRSKRNLTPLSIVLIDIDHFKKVNDNYGHLAGDQCIVWVANHIKQSLKRSADIGCRYGGEEFCLILPDTEPLGAYALAETLRLAIAERPMVFENKEIPLTVSCGISTYRQQADVLPEQIFAAADKALYNAKDGGRNQVQQQVYIDPLISESSHE</sequence>
<evidence type="ECO:0000256" key="6">
    <source>
        <dbReference type="SAM" id="SignalP"/>
    </source>
</evidence>
<keyword evidence="5" id="KW-0472">Membrane</keyword>
<dbReference type="NCBIfam" id="TIGR00254">
    <property type="entry name" value="GGDEF"/>
    <property type="match status" value="1"/>
</dbReference>
<dbReference type="RefSeq" id="WP_053046622.1">
    <property type="nucleotide sequence ID" value="NZ_CP059733.1"/>
</dbReference>
<feature type="chain" id="PRO_5042271436" description="diguanylate cyclase" evidence="6">
    <location>
        <begin position="22"/>
        <end position="624"/>
    </location>
</feature>
<name>A0AAE9Z2Q1_9GAMM</name>
<comment type="cofactor">
    <cofactor evidence="1">
        <name>Mg(2+)</name>
        <dbReference type="ChEBI" id="CHEBI:18420"/>
    </cofactor>
</comment>
<dbReference type="InterPro" id="IPR000160">
    <property type="entry name" value="GGDEF_dom"/>
</dbReference>
<dbReference type="PROSITE" id="PS50887">
    <property type="entry name" value="GGDEF"/>
    <property type="match status" value="1"/>
</dbReference>
<reference evidence="8 9" key="2">
    <citation type="journal article" date="2022" name="Mar. Drugs">
        <title>Bioassay-Guided Fractionation Leads to the Detection of Cholic Acid Generated by the Rare Thalassomonas sp.</title>
        <authorList>
            <person name="Pheiffer F."/>
            <person name="Schneider Y.K."/>
            <person name="Hansen E.H."/>
            <person name="Andersen J.H."/>
            <person name="Isaksson J."/>
            <person name="Busche T."/>
            <person name="R C."/>
            <person name="Kalinowski J."/>
            <person name="Zyl L.V."/>
            <person name="Trindade M."/>
        </authorList>
    </citation>
    <scope>NUCLEOTIDE SEQUENCE [LARGE SCALE GENOMIC DNA]</scope>
    <source>
        <strain evidence="8 9">XOM25</strain>
    </source>
</reference>
<dbReference type="CDD" id="cd01949">
    <property type="entry name" value="GGDEF"/>
    <property type="match status" value="1"/>
</dbReference>
<dbReference type="GO" id="GO:0043709">
    <property type="term" value="P:cell adhesion involved in single-species biofilm formation"/>
    <property type="evidence" value="ECO:0007669"/>
    <property type="project" value="TreeGrafter"/>
</dbReference>
<feature type="transmembrane region" description="Helical" evidence="5">
    <location>
        <begin position="272"/>
        <end position="290"/>
    </location>
</feature>
<dbReference type="EC" id="2.7.7.65" evidence="2"/>
<dbReference type="Proteomes" id="UP000032352">
    <property type="component" value="Chromosome"/>
</dbReference>
<dbReference type="PANTHER" id="PTHR45138:SF9">
    <property type="entry name" value="DIGUANYLATE CYCLASE DGCM-RELATED"/>
    <property type="match status" value="1"/>
</dbReference>
<dbReference type="GO" id="GO:0052621">
    <property type="term" value="F:diguanylate cyclase activity"/>
    <property type="evidence" value="ECO:0007669"/>
    <property type="project" value="UniProtKB-EC"/>
</dbReference>
<dbReference type="Pfam" id="PF00990">
    <property type="entry name" value="GGDEF"/>
    <property type="match status" value="1"/>
</dbReference>
<evidence type="ECO:0000256" key="5">
    <source>
        <dbReference type="SAM" id="Phobius"/>
    </source>
</evidence>
<evidence type="ECO:0000256" key="3">
    <source>
        <dbReference type="ARBA" id="ARBA00034247"/>
    </source>
</evidence>
<keyword evidence="6" id="KW-0732">Signal</keyword>
<accession>A0AAE9Z2Q1</accession>
<dbReference type="Pfam" id="PF07695">
    <property type="entry name" value="7TMR-DISM_7TM"/>
    <property type="match status" value="1"/>
</dbReference>
<comment type="catalytic activity">
    <reaction evidence="3">
        <text>2 GTP = 3',3'-c-di-GMP + 2 diphosphate</text>
        <dbReference type="Rhea" id="RHEA:24898"/>
        <dbReference type="ChEBI" id="CHEBI:33019"/>
        <dbReference type="ChEBI" id="CHEBI:37565"/>
        <dbReference type="ChEBI" id="CHEBI:58805"/>
        <dbReference type="EC" id="2.7.7.65"/>
    </reaction>
</comment>
<dbReference type="InterPro" id="IPR050469">
    <property type="entry name" value="Diguanylate_Cyclase"/>
</dbReference>
<evidence type="ECO:0000256" key="4">
    <source>
        <dbReference type="SAM" id="Coils"/>
    </source>
</evidence>
<feature type="signal peptide" evidence="6">
    <location>
        <begin position="1"/>
        <end position="21"/>
    </location>
</feature>
<evidence type="ECO:0000256" key="2">
    <source>
        <dbReference type="ARBA" id="ARBA00012528"/>
    </source>
</evidence>
<dbReference type="InterPro" id="IPR029787">
    <property type="entry name" value="Nucleotide_cyclase"/>
</dbReference>
<dbReference type="GO" id="GO:0005886">
    <property type="term" value="C:plasma membrane"/>
    <property type="evidence" value="ECO:0007669"/>
    <property type="project" value="TreeGrafter"/>
</dbReference>
<keyword evidence="5" id="KW-1133">Transmembrane helix</keyword>
<gene>
    <name evidence="8" type="ORF">SG34_000570</name>
</gene>
<feature type="transmembrane region" description="Helical" evidence="5">
    <location>
        <begin position="296"/>
        <end position="317"/>
    </location>
</feature>
<dbReference type="InterPro" id="IPR043128">
    <property type="entry name" value="Rev_trsase/Diguanyl_cyclase"/>
</dbReference>
<feature type="transmembrane region" description="Helical" evidence="5">
    <location>
        <begin position="204"/>
        <end position="221"/>
    </location>
</feature>
<feature type="transmembrane region" description="Helical" evidence="5">
    <location>
        <begin position="175"/>
        <end position="197"/>
    </location>
</feature>
<dbReference type="FunFam" id="3.30.70.270:FF:000001">
    <property type="entry name" value="Diguanylate cyclase domain protein"/>
    <property type="match status" value="1"/>
</dbReference>
<dbReference type="Gene3D" id="3.30.70.270">
    <property type="match status" value="1"/>
</dbReference>
<dbReference type="EMBL" id="CP059733">
    <property type="protein sequence ID" value="WDE05478.1"/>
    <property type="molecule type" value="Genomic_DNA"/>
</dbReference>
<dbReference type="InterPro" id="IPR011623">
    <property type="entry name" value="7TMR_DISM_rcpt_extracell_dom1"/>
</dbReference>
<dbReference type="GO" id="GO:1902201">
    <property type="term" value="P:negative regulation of bacterial-type flagellum-dependent cell motility"/>
    <property type="evidence" value="ECO:0007669"/>
    <property type="project" value="TreeGrafter"/>
</dbReference>
<keyword evidence="4" id="KW-0175">Coiled coil</keyword>
<feature type="transmembrane region" description="Helical" evidence="5">
    <location>
        <begin position="324"/>
        <end position="346"/>
    </location>
</feature>
<dbReference type="KEGG" id="tvd:SG34_000570"/>
<evidence type="ECO:0000259" key="7">
    <source>
        <dbReference type="PROSITE" id="PS50887"/>
    </source>
</evidence>
<dbReference type="SMART" id="SM00267">
    <property type="entry name" value="GGDEF"/>
    <property type="match status" value="1"/>
</dbReference>
<feature type="transmembrane region" description="Helical" evidence="5">
    <location>
        <begin position="358"/>
        <end position="377"/>
    </location>
</feature>